<keyword evidence="2 10" id="KW-0645">Protease</keyword>
<sequence>MSDPETNHSPINPIPPVVVALFLVVIGIELAFVLGARGLVGGPQAVGWRLGAIQTYAFSDDIFIWMATNGIWPLEHLMRFVSYLFVHANFTHALFGSAMVLALGKFVGEVFSGWKVLVIFVLSGAAGAFGFTLFLTTSAPLLGVFPGVYGLIGAFTFLMWLKLGQMGANQYRAFLMIGLLLGIQLLFGLIFGGNGDWVADLVGFVTGFLLSFVLVPGGWARIRARLRHD</sequence>
<feature type="transmembrane region" description="Helical" evidence="8">
    <location>
        <begin position="197"/>
        <end position="219"/>
    </location>
</feature>
<dbReference type="Gene3D" id="1.20.1540.10">
    <property type="entry name" value="Rhomboid-like"/>
    <property type="match status" value="1"/>
</dbReference>
<dbReference type="PANTHER" id="PTHR22936:SF69">
    <property type="entry name" value="RHOMBOID-LIKE PROTEIN"/>
    <property type="match status" value="1"/>
</dbReference>
<dbReference type="GO" id="GO:0016020">
    <property type="term" value="C:membrane"/>
    <property type="evidence" value="ECO:0007669"/>
    <property type="project" value="UniProtKB-SubCell"/>
</dbReference>
<dbReference type="PANTHER" id="PTHR22936">
    <property type="entry name" value="RHOMBOID-RELATED"/>
    <property type="match status" value="1"/>
</dbReference>
<reference evidence="10 11" key="1">
    <citation type="submission" date="2016-10" db="EMBL/GenBank/DDBJ databases">
        <authorList>
            <person name="de Groot N.N."/>
        </authorList>
    </citation>
    <scope>NUCLEOTIDE SEQUENCE [LARGE SCALE GENOMIC DNA]</scope>
    <source>
        <strain evidence="10 11">DSM 27842</strain>
    </source>
</reference>
<dbReference type="GO" id="GO:0004252">
    <property type="term" value="F:serine-type endopeptidase activity"/>
    <property type="evidence" value="ECO:0007669"/>
    <property type="project" value="InterPro"/>
</dbReference>
<evidence type="ECO:0000256" key="3">
    <source>
        <dbReference type="ARBA" id="ARBA00022692"/>
    </source>
</evidence>
<keyword evidence="4" id="KW-0378">Hydrolase</keyword>
<protein>
    <submittedName>
        <fullName evidence="10">Membrane associated serine protease, rhomboid family</fullName>
    </submittedName>
</protein>
<evidence type="ECO:0000256" key="7">
    <source>
        <dbReference type="ARBA" id="ARBA00023136"/>
    </source>
</evidence>
<comment type="subcellular location">
    <subcellularLocation>
        <location evidence="1">Membrane</location>
        <topology evidence="1">Multi-pass membrane protein</topology>
    </subcellularLocation>
</comment>
<name>A0A1H8LDD8_9RHOB</name>
<keyword evidence="7 8" id="KW-0472">Membrane</keyword>
<evidence type="ECO:0000256" key="1">
    <source>
        <dbReference type="ARBA" id="ARBA00004141"/>
    </source>
</evidence>
<gene>
    <name evidence="10" type="ORF">SAMN04490248_10193</name>
</gene>
<evidence type="ECO:0000313" key="10">
    <source>
        <dbReference type="EMBL" id="SEO03083.1"/>
    </source>
</evidence>
<accession>A0A1H8LDD8</accession>
<dbReference type="AlphaFoldDB" id="A0A1H8LDD8"/>
<dbReference type="SUPFAM" id="SSF144091">
    <property type="entry name" value="Rhomboid-like"/>
    <property type="match status" value="1"/>
</dbReference>
<keyword evidence="3 8" id="KW-0812">Transmembrane</keyword>
<organism evidence="10 11">
    <name type="scientific">Salinihabitans flavidus</name>
    <dbReference type="NCBI Taxonomy" id="569882"/>
    <lineage>
        <taxon>Bacteria</taxon>
        <taxon>Pseudomonadati</taxon>
        <taxon>Pseudomonadota</taxon>
        <taxon>Alphaproteobacteria</taxon>
        <taxon>Rhodobacterales</taxon>
        <taxon>Roseobacteraceae</taxon>
        <taxon>Salinihabitans</taxon>
    </lineage>
</organism>
<dbReference type="GO" id="GO:0006508">
    <property type="term" value="P:proteolysis"/>
    <property type="evidence" value="ECO:0007669"/>
    <property type="project" value="UniProtKB-KW"/>
</dbReference>
<keyword evidence="11" id="KW-1185">Reference proteome</keyword>
<evidence type="ECO:0000256" key="4">
    <source>
        <dbReference type="ARBA" id="ARBA00022801"/>
    </source>
</evidence>
<feature type="transmembrane region" description="Helical" evidence="8">
    <location>
        <begin position="173"/>
        <end position="191"/>
    </location>
</feature>
<feature type="transmembrane region" description="Helical" evidence="8">
    <location>
        <begin position="80"/>
        <end position="104"/>
    </location>
</feature>
<feature type="transmembrane region" description="Helical" evidence="8">
    <location>
        <begin position="14"/>
        <end position="34"/>
    </location>
</feature>
<evidence type="ECO:0000256" key="8">
    <source>
        <dbReference type="SAM" id="Phobius"/>
    </source>
</evidence>
<dbReference type="InterPro" id="IPR035952">
    <property type="entry name" value="Rhomboid-like_sf"/>
</dbReference>
<evidence type="ECO:0000256" key="6">
    <source>
        <dbReference type="ARBA" id="ARBA00022989"/>
    </source>
</evidence>
<keyword evidence="6 8" id="KW-1133">Transmembrane helix</keyword>
<evidence type="ECO:0000256" key="5">
    <source>
        <dbReference type="ARBA" id="ARBA00022825"/>
    </source>
</evidence>
<dbReference type="EMBL" id="FODS01000001">
    <property type="protein sequence ID" value="SEO03083.1"/>
    <property type="molecule type" value="Genomic_DNA"/>
</dbReference>
<dbReference type="RefSeq" id="WP_093114664.1">
    <property type="nucleotide sequence ID" value="NZ_FODS01000001.1"/>
</dbReference>
<evidence type="ECO:0000256" key="2">
    <source>
        <dbReference type="ARBA" id="ARBA00022670"/>
    </source>
</evidence>
<feature type="transmembrane region" description="Helical" evidence="8">
    <location>
        <begin position="141"/>
        <end position="161"/>
    </location>
</feature>
<feature type="transmembrane region" description="Helical" evidence="8">
    <location>
        <begin position="116"/>
        <end position="135"/>
    </location>
</feature>
<dbReference type="Proteomes" id="UP000198893">
    <property type="component" value="Unassembled WGS sequence"/>
</dbReference>
<feature type="domain" description="Peptidase S54 rhomboid" evidence="9">
    <location>
        <begin position="76"/>
        <end position="215"/>
    </location>
</feature>
<dbReference type="Pfam" id="PF01694">
    <property type="entry name" value="Rhomboid"/>
    <property type="match status" value="1"/>
</dbReference>
<dbReference type="InterPro" id="IPR002610">
    <property type="entry name" value="Peptidase_S54_rhomboid-like"/>
</dbReference>
<dbReference type="STRING" id="569882.SAMN04490248_10193"/>
<proteinExistence type="predicted"/>
<evidence type="ECO:0000259" key="9">
    <source>
        <dbReference type="Pfam" id="PF01694"/>
    </source>
</evidence>
<dbReference type="OrthoDB" id="7836448at2"/>
<dbReference type="InterPro" id="IPR022764">
    <property type="entry name" value="Peptidase_S54_rhomboid_dom"/>
</dbReference>
<evidence type="ECO:0000313" key="11">
    <source>
        <dbReference type="Proteomes" id="UP000198893"/>
    </source>
</evidence>
<keyword evidence="5" id="KW-0720">Serine protease</keyword>